<evidence type="ECO:0008006" key="4">
    <source>
        <dbReference type="Google" id="ProtNLM"/>
    </source>
</evidence>
<evidence type="ECO:0000256" key="1">
    <source>
        <dbReference type="SAM" id="Phobius"/>
    </source>
</evidence>
<keyword evidence="1" id="KW-0472">Membrane</keyword>
<keyword evidence="1" id="KW-1133">Transmembrane helix</keyword>
<dbReference type="InterPro" id="IPR025495">
    <property type="entry name" value="DUF4386"/>
</dbReference>
<keyword evidence="3" id="KW-1185">Reference proteome</keyword>
<dbReference type="AlphaFoldDB" id="A0A0P6XB29"/>
<evidence type="ECO:0000313" key="3">
    <source>
        <dbReference type="Proteomes" id="UP000050501"/>
    </source>
</evidence>
<dbReference type="Proteomes" id="UP000050501">
    <property type="component" value="Unassembled WGS sequence"/>
</dbReference>
<feature type="transmembrane region" description="Helical" evidence="1">
    <location>
        <begin position="190"/>
        <end position="212"/>
    </location>
</feature>
<dbReference type="STRING" id="229921.ADN01_16370"/>
<dbReference type="EMBL" id="LGCM01000060">
    <property type="protein sequence ID" value="KPL77462.1"/>
    <property type="molecule type" value="Genomic_DNA"/>
</dbReference>
<feature type="transmembrane region" description="Helical" evidence="1">
    <location>
        <begin position="50"/>
        <end position="75"/>
    </location>
</feature>
<dbReference type="PATRIC" id="fig|229921.5.peg.2715"/>
<organism evidence="2 3">
    <name type="scientific">Levilinea saccharolytica</name>
    <dbReference type="NCBI Taxonomy" id="229921"/>
    <lineage>
        <taxon>Bacteria</taxon>
        <taxon>Bacillati</taxon>
        <taxon>Chloroflexota</taxon>
        <taxon>Anaerolineae</taxon>
        <taxon>Anaerolineales</taxon>
        <taxon>Anaerolineaceae</taxon>
        <taxon>Levilinea</taxon>
    </lineage>
</organism>
<protein>
    <recommendedName>
        <fullName evidence="4">DUF4386 domain-containing protein</fullName>
    </recommendedName>
</protein>
<name>A0A0P6XB29_9CHLR</name>
<feature type="transmembrane region" description="Helical" evidence="1">
    <location>
        <begin position="7"/>
        <end position="30"/>
    </location>
</feature>
<sequence>MTTYRKTAVLIGSAFLFSNITFILGTIGMVEPALGSPNDLSLISASRAPVVLGVLLSFANGLAYVGIAALLFPILRQRFESLAVAYVGFRCMELITQILADISPLALLTLAEKAGAAVTAQGLGAVLLAERFWAFQMLNLIFSLSALLLNLMLFRSRLIPGFISIWGFTAAALVLLSTVLGWFSPALGESLGMVTGLPMLLNEVFLGIWLILRGFSPSAILKPALQS</sequence>
<reference evidence="2 3" key="1">
    <citation type="submission" date="2015-07" db="EMBL/GenBank/DDBJ databases">
        <title>Genome sequence of Levilinea saccharolytica DSM 16555.</title>
        <authorList>
            <person name="Hemp J."/>
            <person name="Ward L.M."/>
            <person name="Pace L.A."/>
            <person name="Fischer W.W."/>
        </authorList>
    </citation>
    <scope>NUCLEOTIDE SEQUENCE [LARGE SCALE GENOMIC DNA]</scope>
    <source>
        <strain evidence="2 3">KIBI-1</strain>
    </source>
</reference>
<dbReference type="RefSeq" id="WP_062419160.1">
    <property type="nucleotide sequence ID" value="NZ_DF967974.1"/>
</dbReference>
<feature type="transmembrane region" description="Helical" evidence="1">
    <location>
        <begin position="82"/>
        <end position="100"/>
    </location>
</feature>
<comment type="caution">
    <text evidence="2">The sequence shown here is derived from an EMBL/GenBank/DDBJ whole genome shotgun (WGS) entry which is preliminary data.</text>
</comment>
<feature type="transmembrane region" description="Helical" evidence="1">
    <location>
        <begin position="132"/>
        <end position="153"/>
    </location>
</feature>
<proteinExistence type="predicted"/>
<keyword evidence="1" id="KW-0812">Transmembrane</keyword>
<dbReference type="Pfam" id="PF14329">
    <property type="entry name" value="DUF4386"/>
    <property type="match status" value="1"/>
</dbReference>
<evidence type="ECO:0000313" key="2">
    <source>
        <dbReference type="EMBL" id="KPL77462.1"/>
    </source>
</evidence>
<accession>A0A0P6XB29</accession>
<gene>
    <name evidence="2" type="ORF">ADN01_16370</name>
</gene>
<feature type="transmembrane region" description="Helical" evidence="1">
    <location>
        <begin position="165"/>
        <end position="184"/>
    </location>
</feature>